<dbReference type="Proteomes" id="UP000642014">
    <property type="component" value="Unassembled WGS sequence"/>
</dbReference>
<organism evidence="2 5">
    <name type="scientific">Streptomyces cinereoruber</name>
    <dbReference type="NCBI Taxonomy" id="67260"/>
    <lineage>
        <taxon>Bacteria</taxon>
        <taxon>Bacillati</taxon>
        <taxon>Actinomycetota</taxon>
        <taxon>Actinomycetes</taxon>
        <taxon>Kitasatosporales</taxon>
        <taxon>Streptomycetaceae</taxon>
        <taxon>Streptomyces</taxon>
    </lineage>
</organism>
<gene>
    <name evidence="3" type="ORF">CP977_12480</name>
    <name evidence="2" type="ORF">GCM10010497_43250</name>
</gene>
<dbReference type="EMBL" id="BMSJ01000008">
    <property type="protein sequence ID" value="GGR35792.1"/>
    <property type="molecule type" value="Genomic_DNA"/>
</dbReference>
<dbReference type="EMBL" id="CP023693">
    <property type="protein sequence ID" value="QEV32880.1"/>
    <property type="molecule type" value="Genomic_DNA"/>
</dbReference>
<evidence type="ECO:0000313" key="2">
    <source>
        <dbReference type="EMBL" id="GGR35792.1"/>
    </source>
</evidence>
<proteinExistence type="predicted"/>
<evidence type="ECO:0000313" key="4">
    <source>
        <dbReference type="Proteomes" id="UP000326029"/>
    </source>
</evidence>
<feature type="compositionally biased region" description="Basic and acidic residues" evidence="1">
    <location>
        <begin position="123"/>
        <end position="133"/>
    </location>
</feature>
<dbReference type="Proteomes" id="UP000326029">
    <property type="component" value="Chromosome"/>
</dbReference>
<evidence type="ECO:0000256" key="1">
    <source>
        <dbReference type="SAM" id="MobiDB-lite"/>
    </source>
</evidence>
<feature type="region of interest" description="Disordered" evidence="1">
    <location>
        <begin position="123"/>
        <end position="147"/>
    </location>
</feature>
<name>A0AAV4KKX1_9ACTN</name>
<reference evidence="2 5" key="1">
    <citation type="journal article" date="2014" name="Int. J. Syst. Evol. Microbiol.">
        <title>Complete genome sequence of Corynebacterium casei LMG S-19264T (=DSM 44701T), isolated from a smear-ripened cheese.</title>
        <authorList>
            <consortium name="US DOE Joint Genome Institute (JGI-PGF)"/>
            <person name="Walter F."/>
            <person name="Albersmeier A."/>
            <person name="Kalinowski J."/>
            <person name="Ruckert C."/>
        </authorList>
    </citation>
    <scope>NUCLEOTIDE SEQUENCE [LARGE SCALE GENOMIC DNA]</scope>
    <source>
        <strain evidence="2 5">JCM 4205</strain>
    </source>
</reference>
<keyword evidence="4" id="KW-1185">Reference proteome</keyword>
<reference evidence="3 4" key="2">
    <citation type="submission" date="2017-09" db="EMBL/GenBank/DDBJ databases">
        <authorList>
            <person name="Lee N."/>
            <person name="Cho B.-K."/>
        </authorList>
    </citation>
    <scope>NUCLEOTIDE SEQUENCE [LARGE SCALE GENOMIC DNA]</scope>
    <source>
        <strain evidence="3 4">ATCC 19740</strain>
    </source>
</reference>
<evidence type="ECO:0000313" key="3">
    <source>
        <dbReference type="EMBL" id="QEV32880.1"/>
    </source>
</evidence>
<accession>A0AAV4KKX1</accession>
<dbReference type="RefSeq" id="WP_152370103.1">
    <property type="nucleotide sequence ID" value="NZ_BMSJ01000008.1"/>
</dbReference>
<evidence type="ECO:0000313" key="5">
    <source>
        <dbReference type="Proteomes" id="UP000642014"/>
    </source>
</evidence>
<sequence length="147" mass="15883">MPVCNNPSSLPVAGVFVADAGGETVRLGQVPRTQSGSVYVRPPGGGAEWAALPGDLRAPTGEEWARIRVLTTPVLVLSADRGLRPRPEPVPDCTPCAYLVQWFDHCTRRGPQRDESAAVDCAVENRNHPHDPPKMTLKRGAPPEERC</sequence>
<dbReference type="GeneID" id="95454586"/>
<reference evidence="2" key="3">
    <citation type="submission" date="2023-08" db="EMBL/GenBank/DDBJ databases">
        <authorList>
            <person name="Sun Q."/>
            <person name="Ohkuma M."/>
        </authorList>
    </citation>
    <scope>NUCLEOTIDE SEQUENCE</scope>
    <source>
        <strain evidence="2">JCM 4205</strain>
    </source>
</reference>
<protein>
    <submittedName>
        <fullName evidence="2">Uncharacterized protein</fullName>
    </submittedName>
</protein>
<dbReference type="AlphaFoldDB" id="A0AAV4KKX1"/>